<feature type="chain" id="PRO_5039275158" evidence="7">
    <location>
        <begin position="27"/>
        <end position="447"/>
    </location>
</feature>
<keyword evidence="10" id="KW-1185">Reference proteome</keyword>
<dbReference type="Proteomes" id="UP000237752">
    <property type="component" value="Unassembled WGS sequence"/>
</dbReference>
<evidence type="ECO:0000259" key="8">
    <source>
        <dbReference type="Pfam" id="PF00082"/>
    </source>
</evidence>
<dbReference type="PROSITE" id="PS51892">
    <property type="entry name" value="SUBTILASE"/>
    <property type="match status" value="1"/>
</dbReference>
<dbReference type="InterPro" id="IPR036852">
    <property type="entry name" value="Peptidase_S8/S53_dom_sf"/>
</dbReference>
<sequence length="447" mass="45531">MQLMRLQRISCAVVAALIMLAGSVTLGSRAAADPATGCKQSPDPNAAITDPSWPLTQYDLPDKVWPFTTGNGITVAVLDSGVDRSYPELAKNLLPGMDMVTGQPQGNVDCTGHGTGVASVIAAQRGDGIGTYGIAPGTKILPVRTSETLQADQSGAPEPSGARVAGGINYAVSQGAQVILVSTPTLENSPELEASVAQAIGAGVVVVSAVGDQHPDKLRPNEATPPKFTPYPAAYDGVIGVGAVNADGTRLKTSQIGSYVDVVAPGADVIAGGIIGQNSYSDTSVASAFVAGTAALMLAEPGNRYAAMSGAEKSKAVADTIIGTASPMISKNTNAGYGAGIVDPYRTVTETMAQTSPQALPAHVGPPYNAAAVAAEARAQRSATNSAIIGWASVLVVALAGIGIFVWKRSRRTGWRSGRADTTELTRPEAAPEFVSGEALFAPPPEL</sequence>
<evidence type="ECO:0000256" key="1">
    <source>
        <dbReference type="ARBA" id="ARBA00011073"/>
    </source>
</evidence>
<dbReference type="SUPFAM" id="SSF52743">
    <property type="entry name" value="Subtilisin-like"/>
    <property type="match status" value="1"/>
</dbReference>
<dbReference type="InterPro" id="IPR015500">
    <property type="entry name" value="Peptidase_S8_subtilisin-rel"/>
</dbReference>
<keyword evidence="3 5" id="KW-0378">Hydrolase</keyword>
<dbReference type="Gene3D" id="3.40.50.200">
    <property type="entry name" value="Peptidase S8/S53 domain"/>
    <property type="match status" value="1"/>
</dbReference>
<keyword evidence="7" id="KW-0732">Signal</keyword>
<dbReference type="AlphaFoldDB" id="A0A2T0ZZI4"/>
<dbReference type="InterPro" id="IPR000209">
    <property type="entry name" value="Peptidase_S8/S53_dom"/>
</dbReference>
<keyword evidence="6" id="KW-1133">Transmembrane helix</keyword>
<comment type="caution">
    <text evidence="9">The sequence shown here is derived from an EMBL/GenBank/DDBJ whole genome shotgun (WGS) entry which is preliminary data.</text>
</comment>
<feature type="domain" description="Peptidase S8/S53" evidence="8">
    <location>
        <begin position="70"/>
        <end position="340"/>
    </location>
</feature>
<dbReference type="InterPro" id="IPR050131">
    <property type="entry name" value="Peptidase_S8_subtilisin-like"/>
</dbReference>
<dbReference type="OrthoDB" id="5240330at2"/>
<keyword evidence="4 5" id="KW-0720">Serine protease</keyword>
<dbReference type="GO" id="GO:0004252">
    <property type="term" value="F:serine-type endopeptidase activity"/>
    <property type="evidence" value="ECO:0007669"/>
    <property type="project" value="UniProtKB-UniRule"/>
</dbReference>
<feature type="signal peptide" evidence="7">
    <location>
        <begin position="1"/>
        <end position="26"/>
    </location>
</feature>
<feature type="active site" description="Charge relay system" evidence="5">
    <location>
        <position position="113"/>
    </location>
</feature>
<name>A0A2T0ZZI4_9ACTN</name>
<dbReference type="EMBL" id="PVUE01000008">
    <property type="protein sequence ID" value="PRZ41763.1"/>
    <property type="molecule type" value="Genomic_DNA"/>
</dbReference>
<reference evidence="9 10" key="1">
    <citation type="submission" date="2018-03" db="EMBL/GenBank/DDBJ databases">
        <title>Genomic Encyclopedia of Archaeal and Bacterial Type Strains, Phase II (KMG-II): from individual species to whole genera.</title>
        <authorList>
            <person name="Goeker M."/>
        </authorList>
    </citation>
    <scope>NUCLEOTIDE SEQUENCE [LARGE SCALE GENOMIC DNA]</scope>
    <source>
        <strain evidence="9 10">DSM 100065</strain>
    </source>
</reference>
<keyword evidence="6" id="KW-0812">Transmembrane</keyword>
<evidence type="ECO:0000256" key="7">
    <source>
        <dbReference type="SAM" id="SignalP"/>
    </source>
</evidence>
<evidence type="ECO:0000256" key="4">
    <source>
        <dbReference type="ARBA" id="ARBA00022825"/>
    </source>
</evidence>
<dbReference type="PANTHER" id="PTHR43806">
    <property type="entry name" value="PEPTIDASE S8"/>
    <property type="match status" value="1"/>
</dbReference>
<evidence type="ECO:0000256" key="5">
    <source>
        <dbReference type="PROSITE-ProRule" id="PRU01240"/>
    </source>
</evidence>
<organism evidence="9 10">
    <name type="scientific">Antricoccus suffuscus</name>
    <dbReference type="NCBI Taxonomy" id="1629062"/>
    <lineage>
        <taxon>Bacteria</taxon>
        <taxon>Bacillati</taxon>
        <taxon>Actinomycetota</taxon>
        <taxon>Actinomycetes</taxon>
        <taxon>Geodermatophilales</taxon>
        <taxon>Antricoccaceae</taxon>
        <taxon>Antricoccus</taxon>
    </lineage>
</organism>
<evidence type="ECO:0000256" key="3">
    <source>
        <dbReference type="ARBA" id="ARBA00022801"/>
    </source>
</evidence>
<dbReference type="PANTHER" id="PTHR43806:SF11">
    <property type="entry name" value="CEREVISIN-RELATED"/>
    <property type="match status" value="1"/>
</dbReference>
<dbReference type="PRINTS" id="PR00723">
    <property type="entry name" value="SUBTILISIN"/>
</dbReference>
<feature type="transmembrane region" description="Helical" evidence="6">
    <location>
        <begin position="388"/>
        <end position="407"/>
    </location>
</feature>
<dbReference type="RefSeq" id="WP_106349144.1">
    <property type="nucleotide sequence ID" value="NZ_PVUE01000008.1"/>
</dbReference>
<feature type="active site" description="Charge relay system" evidence="5">
    <location>
        <position position="284"/>
    </location>
</feature>
<accession>A0A2T0ZZI4</accession>
<gene>
    <name evidence="9" type="ORF">CLV47_108122</name>
</gene>
<keyword evidence="6" id="KW-0472">Membrane</keyword>
<protein>
    <submittedName>
        <fullName evidence="9">Subtilase family protein</fullName>
    </submittedName>
</protein>
<dbReference type="PROSITE" id="PS00137">
    <property type="entry name" value="SUBTILASE_HIS"/>
    <property type="match status" value="1"/>
</dbReference>
<feature type="active site" description="Charge relay system" evidence="5">
    <location>
        <position position="79"/>
    </location>
</feature>
<evidence type="ECO:0000313" key="10">
    <source>
        <dbReference type="Proteomes" id="UP000237752"/>
    </source>
</evidence>
<dbReference type="InterPro" id="IPR022398">
    <property type="entry name" value="Peptidase_S8_His-AS"/>
</dbReference>
<evidence type="ECO:0000256" key="6">
    <source>
        <dbReference type="SAM" id="Phobius"/>
    </source>
</evidence>
<keyword evidence="2 5" id="KW-0645">Protease</keyword>
<proteinExistence type="inferred from homology"/>
<dbReference type="GO" id="GO:0006508">
    <property type="term" value="P:proteolysis"/>
    <property type="evidence" value="ECO:0007669"/>
    <property type="project" value="UniProtKB-KW"/>
</dbReference>
<comment type="similarity">
    <text evidence="1 5">Belongs to the peptidase S8 family.</text>
</comment>
<evidence type="ECO:0000256" key="2">
    <source>
        <dbReference type="ARBA" id="ARBA00022670"/>
    </source>
</evidence>
<evidence type="ECO:0000313" key="9">
    <source>
        <dbReference type="EMBL" id="PRZ41763.1"/>
    </source>
</evidence>
<dbReference type="Pfam" id="PF00082">
    <property type="entry name" value="Peptidase_S8"/>
    <property type="match status" value="1"/>
</dbReference>